<feature type="compositionally biased region" description="Basic and acidic residues" evidence="1">
    <location>
        <begin position="183"/>
        <end position="197"/>
    </location>
</feature>
<feature type="compositionally biased region" description="Basic and acidic residues" evidence="1">
    <location>
        <begin position="214"/>
        <end position="231"/>
    </location>
</feature>
<reference evidence="2" key="1">
    <citation type="submission" date="2020-03" db="EMBL/GenBank/DDBJ databases">
        <title>FDA dAtabase for Regulatory Grade micrObial Sequences (FDA-ARGOS): Supporting development and validation of Infectious Disease Dx tests.</title>
        <authorList>
            <person name="Campos J."/>
            <person name="Goldberg B."/>
            <person name="Tallon L."/>
            <person name="Sadzewicz L."/>
            <person name="Vavikolanu K."/>
            <person name="Mehta A."/>
            <person name="Aluvathingal J."/>
            <person name="Nadendla S."/>
            <person name="Nandy P."/>
            <person name="Geyer C."/>
            <person name="Yan Y."/>
            <person name="Sichtig H."/>
        </authorList>
    </citation>
    <scope>NUCLEOTIDE SEQUENCE [LARGE SCALE GENOMIC DNA]</scope>
    <source>
        <strain evidence="2">FDAARGOS_652</strain>
    </source>
</reference>
<accession>A0A8X7NL26</accession>
<sequence>MSESNLVQESATSDESHKTSSSASSQSIPVIPPRPKSKNRAKSSTSLVSNSSGKSSEQDGNASTPSLKDDDKGKSEEPELELLDAYSATGAEEHAVPPPQSNDVSGTSSSLHDSNSIERPPHASEVEDSQMNYQTNDQDTTDGDKTPGNSNTKASFKEDIDEENGMDEDTSSFNDDMETVLQESHDSSDEASNHSDHVAALTQDVSEEGLPRTSTDHSREKDADDGSKEEQAVATESGDETIYASKGDEDDHAERVEQEKLPMNKEEEPHVDPIEENEQGSENKLVTEKTHIPVIPARPVRKSVPRRSSSINDEDAKAAKEPSLDVAEKEPQNVSSNEISKTQSNVESADQDKEETSSRKATVETNAEQLQGKPSIPKIPTRPTKKSTDSKVPPKAPPPKPKKLSSKIEAFQQQLFNSASNQGSSSSKSPEAGPTNEGDGTPKHTPVHRKMFESSGIPLPGMFNPALRPMSREPKEAPRDESRSDAKPTRRVRGPKGKRLPQAVAKANVVSESNRVLEKGKLWSFAFTKSNHEEEEEEEEEEKGEESEKDDGKISTDAKIASDDIDIESIHESEEATTVDSNIPVVDELSDSEVTDIKLKREERSSPSLETPNTVVDLNLKDDALDNDT</sequence>
<comment type="caution">
    <text evidence="2">The sequence shown here is derived from an EMBL/GenBank/DDBJ whole genome shotgun (WGS) entry which is preliminary data.</text>
</comment>
<feature type="compositionally biased region" description="Basic and acidic residues" evidence="1">
    <location>
        <begin position="550"/>
        <end position="574"/>
    </location>
</feature>
<feature type="compositionally biased region" description="Acidic residues" evidence="1">
    <location>
        <begin position="533"/>
        <end position="549"/>
    </location>
</feature>
<feature type="compositionally biased region" description="Basic residues" evidence="1">
    <location>
        <begin position="489"/>
        <end position="499"/>
    </location>
</feature>
<feature type="compositionally biased region" description="Basic and acidic residues" evidence="1">
    <location>
        <begin position="67"/>
        <end position="77"/>
    </location>
</feature>
<feature type="compositionally biased region" description="Polar residues" evidence="1">
    <location>
        <begin position="101"/>
        <end position="114"/>
    </location>
</feature>
<proteinExistence type="predicted"/>
<dbReference type="AlphaFoldDB" id="A0A8X7NL26"/>
<feature type="compositionally biased region" description="Basic and acidic residues" evidence="1">
    <location>
        <begin position="470"/>
        <end position="488"/>
    </location>
</feature>
<feature type="compositionally biased region" description="Low complexity" evidence="1">
    <location>
        <begin position="418"/>
        <end position="429"/>
    </location>
</feature>
<feature type="compositionally biased region" description="Basic and acidic residues" evidence="1">
    <location>
        <begin position="246"/>
        <end position="273"/>
    </location>
</feature>
<name>A0A8X7NL26_CANPA</name>
<gene>
    <name evidence="2" type="ORF">FOB60_003814</name>
</gene>
<feature type="compositionally biased region" description="Polar residues" evidence="1">
    <location>
        <begin position="129"/>
        <end position="138"/>
    </location>
</feature>
<dbReference type="Proteomes" id="UP000590412">
    <property type="component" value="Unassembled WGS sequence"/>
</dbReference>
<feature type="compositionally biased region" description="Basic and acidic residues" evidence="1">
    <location>
        <begin position="619"/>
        <end position="629"/>
    </location>
</feature>
<feature type="compositionally biased region" description="Polar residues" evidence="1">
    <location>
        <begin position="606"/>
        <end position="616"/>
    </location>
</feature>
<feature type="compositionally biased region" description="Basic and acidic residues" evidence="1">
    <location>
        <begin position="115"/>
        <end position="125"/>
    </location>
</feature>
<feature type="compositionally biased region" description="Basic and acidic residues" evidence="1">
    <location>
        <begin position="314"/>
        <end position="331"/>
    </location>
</feature>
<evidence type="ECO:0000256" key="1">
    <source>
        <dbReference type="SAM" id="MobiDB-lite"/>
    </source>
</evidence>
<feature type="compositionally biased region" description="Basic and acidic residues" evidence="1">
    <location>
        <begin position="595"/>
        <end position="605"/>
    </location>
</feature>
<feature type="compositionally biased region" description="Polar residues" evidence="1">
    <location>
        <begin position="42"/>
        <end position="66"/>
    </location>
</feature>
<evidence type="ECO:0000313" key="2">
    <source>
        <dbReference type="EMBL" id="KAF6051146.1"/>
    </source>
</evidence>
<evidence type="ECO:0000313" key="3">
    <source>
        <dbReference type="Proteomes" id="UP000590412"/>
    </source>
</evidence>
<feature type="region of interest" description="Disordered" evidence="1">
    <location>
        <begin position="1"/>
        <end position="506"/>
    </location>
</feature>
<organism evidence="2 3">
    <name type="scientific">Candida parapsilosis</name>
    <name type="common">Yeast</name>
    <dbReference type="NCBI Taxonomy" id="5480"/>
    <lineage>
        <taxon>Eukaryota</taxon>
        <taxon>Fungi</taxon>
        <taxon>Dikarya</taxon>
        <taxon>Ascomycota</taxon>
        <taxon>Saccharomycotina</taxon>
        <taxon>Pichiomycetes</taxon>
        <taxon>Debaryomycetaceae</taxon>
        <taxon>Candida/Lodderomyces clade</taxon>
        <taxon>Candida</taxon>
    </lineage>
</organism>
<dbReference type="EMBL" id="JABWAB010000005">
    <property type="protein sequence ID" value="KAF6051146.1"/>
    <property type="molecule type" value="Genomic_DNA"/>
</dbReference>
<evidence type="ECO:0008006" key="4">
    <source>
        <dbReference type="Google" id="ProtNLM"/>
    </source>
</evidence>
<feature type="compositionally biased region" description="Acidic residues" evidence="1">
    <location>
        <begin position="159"/>
        <end position="178"/>
    </location>
</feature>
<feature type="compositionally biased region" description="Polar residues" evidence="1">
    <location>
        <begin position="332"/>
        <end position="348"/>
    </location>
</feature>
<feature type="compositionally biased region" description="Basic and acidic residues" evidence="1">
    <location>
        <begin position="350"/>
        <end position="362"/>
    </location>
</feature>
<feature type="region of interest" description="Disordered" evidence="1">
    <location>
        <begin position="521"/>
        <end position="629"/>
    </location>
</feature>
<protein>
    <recommendedName>
        <fullName evidence="4">Altered inheritance of mitochondria protein 21</fullName>
    </recommendedName>
</protein>